<dbReference type="InterPro" id="IPR036734">
    <property type="entry name" value="Neur_chan_lig-bd_sf"/>
</dbReference>
<dbReference type="InterPro" id="IPR036719">
    <property type="entry name" value="Neuro-gated_channel_TM_sf"/>
</dbReference>
<evidence type="ECO:0000256" key="3">
    <source>
        <dbReference type="ARBA" id="ARBA00022989"/>
    </source>
</evidence>
<evidence type="ECO:0000256" key="1">
    <source>
        <dbReference type="ARBA" id="ARBA00004141"/>
    </source>
</evidence>
<dbReference type="Pfam" id="PF02931">
    <property type="entry name" value="Neur_chan_LBD"/>
    <property type="match status" value="1"/>
</dbReference>
<feature type="transmembrane region" description="Helical" evidence="5">
    <location>
        <begin position="251"/>
        <end position="268"/>
    </location>
</feature>
<comment type="subcellular location">
    <subcellularLocation>
        <location evidence="1">Membrane</location>
        <topology evidence="1">Multi-pass membrane protein</topology>
    </subcellularLocation>
</comment>
<sequence length="432" mass="48887">MVKSTSGVGLLGGGSITVPTYTPDLETTLRTELFTDYEVLQRPSKQVDVNVSLTVLTVNELKWLDDRLVWSNSSLTSQNYGSVPFLFSTEKYVWRPAVIIENSVEDISVISDENIPMRMQSSGVITWNPSGIYKVSCEPDITYYPMDSQTCTIKVTTWSYTAKEIHLNFDGDSSVNLGFYSENGEWELLYASSQVGDDKSIGGEDFSSLEFILHLRRRPLFHILNTLFPVTLMAVLIAMVFRLPANSGEKIGFSLTVLLAYAVYLTLISDNIPSTSMTVCFLSKYYKVVTSFLLLTTLTLGLGTISVICTIIVLEVYHHTEDDEIPPWLQRLSRDCLAYLVCWKKKSCCSSRKRVRPETQQDFNKIYVKEKPPISQDEVVSEYNELPNTDNLVTWQDIAAILDKFFFASYMVIILISSLVLWSLVVVHYINN</sequence>
<comment type="caution">
    <text evidence="8">The sequence shown here is derived from an EMBL/GenBank/DDBJ whole genome shotgun (WGS) entry which is preliminary data.</text>
</comment>
<evidence type="ECO:0000313" key="8">
    <source>
        <dbReference type="EMBL" id="KAJ8308081.1"/>
    </source>
</evidence>
<dbReference type="Pfam" id="PF02932">
    <property type="entry name" value="Neur_chan_memb"/>
    <property type="match status" value="1"/>
</dbReference>
<dbReference type="InterPro" id="IPR038050">
    <property type="entry name" value="Neuro_actylchol_rec"/>
</dbReference>
<feature type="domain" description="Neurotransmitter-gated ion-channel ligand-binding" evidence="6">
    <location>
        <begin position="49"/>
        <end position="219"/>
    </location>
</feature>
<dbReference type="InterPro" id="IPR006029">
    <property type="entry name" value="Neurotrans-gated_channel_TM"/>
</dbReference>
<gene>
    <name evidence="8" type="ORF">KUTeg_012955</name>
</gene>
<dbReference type="Proteomes" id="UP001217089">
    <property type="component" value="Unassembled WGS sequence"/>
</dbReference>
<dbReference type="CDD" id="cd19051">
    <property type="entry name" value="LGIC_TM_cation"/>
    <property type="match status" value="1"/>
</dbReference>
<feature type="transmembrane region" description="Helical" evidence="5">
    <location>
        <begin position="223"/>
        <end position="245"/>
    </location>
</feature>
<evidence type="ECO:0000259" key="6">
    <source>
        <dbReference type="Pfam" id="PF02931"/>
    </source>
</evidence>
<organism evidence="8 9">
    <name type="scientific">Tegillarca granosa</name>
    <name type="common">Malaysian cockle</name>
    <name type="synonym">Anadara granosa</name>
    <dbReference type="NCBI Taxonomy" id="220873"/>
    <lineage>
        <taxon>Eukaryota</taxon>
        <taxon>Metazoa</taxon>
        <taxon>Spiralia</taxon>
        <taxon>Lophotrochozoa</taxon>
        <taxon>Mollusca</taxon>
        <taxon>Bivalvia</taxon>
        <taxon>Autobranchia</taxon>
        <taxon>Pteriomorphia</taxon>
        <taxon>Arcoida</taxon>
        <taxon>Arcoidea</taxon>
        <taxon>Arcidae</taxon>
        <taxon>Tegillarca</taxon>
    </lineage>
</organism>
<feature type="transmembrane region" description="Helical" evidence="5">
    <location>
        <begin position="288"/>
        <end position="314"/>
    </location>
</feature>
<dbReference type="EMBL" id="JARBDR010000657">
    <property type="protein sequence ID" value="KAJ8308081.1"/>
    <property type="molecule type" value="Genomic_DNA"/>
</dbReference>
<keyword evidence="9" id="KW-1185">Reference proteome</keyword>
<dbReference type="Gene3D" id="2.70.170.10">
    <property type="entry name" value="Neurotransmitter-gated ion-channel ligand-binding domain"/>
    <property type="match status" value="1"/>
</dbReference>
<dbReference type="SUPFAM" id="SSF63712">
    <property type="entry name" value="Nicotinic receptor ligand binding domain-like"/>
    <property type="match status" value="1"/>
</dbReference>
<dbReference type="CDD" id="cd18989">
    <property type="entry name" value="LGIC_ECD_cation"/>
    <property type="match status" value="1"/>
</dbReference>
<dbReference type="InterPro" id="IPR006202">
    <property type="entry name" value="Neur_chan_lig-bd"/>
</dbReference>
<evidence type="ECO:0000259" key="7">
    <source>
        <dbReference type="Pfam" id="PF02932"/>
    </source>
</evidence>
<name>A0ABQ9EVT1_TEGGR</name>
<protein>
    <submittedName>
        <fullName evidence="8">Uncharacterized protein</fullName>
    </submittedName>
</protein>
<feature type="transmembrane region" description="Helical" evidence="5">
    <location>
        <begin position="405"/>
        <end position="430"/>
    </location>
</feature>
<dbReference type="PANTHER" id="PTHR18945">
    <property type="entry name" value="NEUROTRANSMITTER GATED ION CHANNEL"/>
    <property type="match status" value="1"/>
</dbReference>
<evidence type="ECO:0000256" key="4">
    <source>
        <dbReference type="ARBA" id="ARBA00023136"/>
    </source>
</evidence>
<dbReference type="Gene3D" id="1.20.58.390">
    <property type="entry name" value="Neurotransmitter-gated ion-channel transmembrane domain"/>
    <property type="match status" value="1"/>
</dbReference>
<proteinExistence type="predicted"/>
<keyword evidence="3 5" id="KW-1133">Transmembrane helix</keyword>
<evidence type="ECO:0000256" key="5">
    <source>
        <dbReference type="SAM" id="Phobius"/>
    </source>
</evidence>
<dbReference type="PRINTS" id="PR00252">
    <property type="entry name" value="NRIONCHANNEL"/>
</dbReference>
<keyword evidence="2 5" id="KW-0812">Transmembrane</keyword>
<evidence type="ECO:0000256" key="2">
    <source>
        <dbReference type="ARBA" id="ARBA00022692"/>
    </source>
</evidence>
<keyword evidence="4 5" id="KW-0472">Membrane</keyword>
<dbReference type="SUPFAM" id="SSF90112">
    <property type="entry name" value="Neurotransmitter-gated ion-channel transmembrane pore"/>
    <property type="match status" value="1"/>
</dbReference>
<reference evidence="8 9" key="1">
    <citation type="submission" date="2022-12" db="EMBL/GenBank/DDBJ databases">
        <title>Chromosome-level genome of Tegillarca granosa.</title>
        <authorList>
            <person name="Kim J."/>
        </authorList>
    </citation>
    <scope>NUCLEOTIDE SEQUENCE [LARGE SCALE GENOMIC DNA]</scope>
    <source>
        <strain evidence="8">Teg-2019</strain>
        <tissue evidence="8">Adductor muscle</tissue>
    </source>
</reference>
<dbReference type="InterPro" id="IPR006201">
    <property type="entry name" value="Neur_channel"/>
</dbReference>
<accession>A0ABQ9EVT1</accession>
<feature type="domain" description="Neurotransmitter-gated ion-channel transmembrane" evidence="7">
    <location>
        <begin position="226"/>
        <end position="372"/>
    </location>
</feature>
<evidence type="ECO:0000313" key="9">
    <source>
        <dbReference type="Proteomes" id="UP001217089"/>
    </source>
</evidence>